<comment type="caution">
    <text evidence="1">The sequence shown here is derived from an EMBL/GenBank/DDBJ whole genome shotgun (WGS) entry which is preliminary data.</text>
</comment>
<name>A0A5U2F4Y5_SALER</name>
<reference evidence="1" key="1">
    <citation type="submission" date="2018-07" db="EMBL/GenBank/DDBJ databases">
        <authorList>
            <consortium name="GenomeTrakr network: Whole genome sequencing for foodborne pathogen traceback"/>
        </authorList>
    </citation>
    <scope>NUCLEOTIDE SEQUENCE</scope>
    <source>
        <strain evidence="1">CFSAN018538</strain>
    </source>
</reference>
<evidence type="ECO:0000313" key="1">
    <source>
        <dbReference type="EMBL" id="EBP0012521.1"/>
    </source>
</evidence>
<dbReference type="AlphaFoldDB" id="A0A5U2F4Y5"/>
<accession>A0A5U2F4Y5</accession>
<keyword evidence="1" id="KW-0238">DNA-binding</keyword>
<protein>
    <submittedName>
        <fullName evidence="1">DNA-binding protein</fullName>
    </submittedName>
</protein>
<gene>
    <name evidence="1" type="ORF">HX37_17235</name>
</gene>
<dbReference type="GO" id="GO:0003677">
    <property type="term" value="F:DNA binding"/>
    <property type="evidence" value="ECO:0007669"/>
    <property type="project" value="UniProtKB-KW"/>
</dbReference>
<organism evidence="1">
    <name type="scientific">Salmonella enterica</name>
    <name type="common">Salmonella choleraesuis</name>
    <dbReference type="NCBI Taxonomy" id="28901"/>
    <lineage>
        <taxon>Bacteria</taxon>
        <taxon>Pseudomonadati</taxon>
        <taxon>Pseudomonadota</taxon>
        <taxon>Gammaproteobacteria</taxon>
        <taxon>Enterobacterales</taxon>
        <taxon>Enterobacteriaceae</taxon>
        <taxon>Salmonella</taxon>
    </lineage>
</organism>
<dbReference type="EMBL" id="AAGKHU010000064">
    <property type="protein sequence ID" value="EBP0012521.1"/>
    <property type="molecule type" value="Genomic_DNA"/>
</dbReference>
<proteinExistence type="predicted"/>
<sequence>MKNLMTTKQVADHCGVSISTVLRWNSINGKTGKKYRPDFPDPDIKSCPNKWATHKILRFTGAIQ</sequence>